<sequence>MKGLGVTWDEEEVSLDDNEIVEVKLLMALAEANDVISKRQAHKWLNGTPLLPLKKLDGVEPISGPKTIKSILRSKSTFKAETLKDVTINKPSSAPAKGNKSSSALKVNSAPAARIGHLTPEIINHNRIISLRRGIKPGNPQHVMKSYETCGSTFHTTTDHNDIEWFKRGEELQAKKGEALKSSKRDIRKPIWYLDSRCSRHMTGVKSYLHKYMEQPGPKVFDKKRGTIFNSNKEVVMIAPRVRDAYVLDMTSSAQESCFFDKASENLNWLWHKRLAHLNFKTINKLAKQNLVVGLPSLVYSKDRPCSSCEKGKHHRARAGMLTRAMAKELSAALAHECLFVDFLSKEEPKKVSEALKHLGWVDVMQDELNQFARNKVWTLVPAPYGKTIIGSKWVFINKRDETGIVIKNKARLVAQCYNQQEGIDYDETFALIARLEAIRIFLAFSTYMNFIVYQMDAKRSFLNRNA</sequence>
<evidence type="ECO:0000259" key="1">
    <source>
        <dbReference type="Pfam" id="PF07727"/>
    </source>
</evidence>
<dbReference type="Proteomes" id="UP001151760">
    <property type="component" value="Unassembled WGS sequence"/>
</dbReference>
<name>A0ABQ4XHN3_9ASTR</name>
<dbReference type="Pfam" id="PF13976">
    <property type="entry name" value="gag_pre-integrs"/>
    <property type="match status" value="1"/>
</dbReference>
<dbReference type="InterPro" id="IPR025724">
    <property type="entry name" value="GAG-pre-integrase_dom"/>
</dbReference>
<dbReference type="EMBL" id="BQNB010009496">
    <property type="protein sequence ID" value="GJS64336.1"/>
    <property type="molecule type" value="Genomic_DNA"/>
</dbReference>
<feature type="domain" description="Reverse transcriptase Ty1/copia-type" evidence="1">
    <location>
        <begin position="375"/>
        <end position="465"/>
    </location>
</feature>
<protein>
    <submittedName>
        <fullName evidence="3">Retrovirus-related pol polyprotein from transposon TNT 1-94</fullName>
    </submittedName>
</protein>
<evidence type="ECO:0000259" key="2">
    <source>
        <dbReference type="Pfam" id="PF13976"/>
    </source>
</evidence>
<gene>
    <name evidence="3" type="ORF">Tco_0678900</name>
</gene>
<evidence type="ECO:0000313" key="3">
    <source>
        <dbReference type="EMBL" id="GJS64336.1"/>
    </source>
</evidence>
<evidence type="ECO:0000313" key="4">
    <source>
        <dbReference type="Proteomes" id="UP001151760"/>
    </source>
</evidence>
<feature type="domain" description="GAG-pre-integrase" evidence="2">
    <location>
        <begin position="245"/>
        <end position="314"/>
    </location>
</feature>
<organism evidence="3 4">
    <name type="scientific">Tanacetum coccineum</name>
    <dbReference type="NCBI Taxonomy" id="301880"/>
    <lineage>
        <taxon>Eukaryota</taxon>
        <taxon>Viridiplantae</taxon>
        <taxon>Streptophyta</taxon>
        <taxon>Embryophyta</taxon>
        <taxon>Tracheophyta</taxon>
        <taxon>Spermatophyta</taxon>
        <taxon>Magnoliopsida</taxon>
        <taxon>eudicotyledons</taxon>
        <taxon>Gunneridae</taxon>
        <taxon>Pentapetalae</taxon>
        <taxon>asterids</taxon>
        <taxon>campanulids</taxon>
        <taxon>Asterales</taxon>
        <taxon>Asteraceae</taxon>
        <taxon>Asteroideae</taxon>
        <taxon>Anthemideae</taxon>
        <taxon>Anthemidinae</taxon>
        <taxon>Tanacetum</taxon>
    </lineage>
</organism>
<accession>A0ABQ4XHN3</accession>
<proteinExistence type="predicted"/>
<dbReference type="Pfam" id="PF07727">
    <property type="entry name" value="RVT_2"/>
    <property type="match status" value="1"/>
</dbReference>
<keyword evidence="4" id="KW-1185">Reference proteome</keyword>
<dbReference type="InterPro" id="IPR013103">
    <property type="entry name" value="RVT_2"/>
</dbReference>
<reference evidence="3" key="2">
    <citation type="submission" date="2022-01" db="EMBL/GenBank/DDBJ databases">
        <authorList>
            <person name="Yamashiro T."/>
            <person name="Shiraishi A."/>
            <person name="Satake H."/>
            <person name="Nakayama K."/>
        </authorList>
    </citation>
    <scope>NUCLEOTIDE SEQUENCE</scope>
</reference>
<comment type="caution">
    <text evidence="3">The sequence shown here is derived from an EMBL/GenBank/DDBJ whole genome shotgun (WGS) entry which is preliminary data.</text>
</comment>
<reference evidence="3" key="1">
    <citation type="journal article" date="2022" name="Int. J. Mol. Sci.">
        <title>Draft Genome of Tanacetum Coccineum: Genomic Comparison of Closely Related Tanacetum-Family Plants.</title>
        <authorList>
            <person name="Yamashiro T."/>
            <person name="Shiraishi A."/>
            <person name="Nakayama K."/>
            <person name="Satake H."/>
        </authorList>
    </citation>
    <scope>NUCLEOTIDE SEQUENCE</scope>
</reference>